<dbReference type="InterPro" id="IPR042197">
    <property type="entry name" value="Apaf_helical"/>
</dbReference>
<dbReference type="Gene3D" id="1.10.8.430">
    <property type="entry name" value="Helical domain of apoptotic protease-activating factors"/>
    <property type="match status" value="1"/>
</dbReference>
<evidence type="ECO:0000313" key="11">
    <source>
        <dbReference type="Proteomes" id="UP000796880"/>
    </source>
</evidence>
<dbReference type="InterPro" id="IPR044974">
    <property type="entry name" value="Disease_R_plants"/>
</dbReference>
<dbReference type="FunFam" id="1.10.8.430:FF:000002">
    <property type="entry name" value="Disease resistance protein (TIR-NBS-LRR class)"/>
    <property type="match status" value="1"/>
</dbReference>
<feature type="transmembrane region" description="Helical" evidence="8">
    <location>
        <begin position="24"/>
        <end position="41"/>
    </location>
</feature>
<keyword evidence="11" id="KW-1185">Reference proteome</keyword>
<protein>
    <recommendedName>
        <fullName evidence="1">ADP-ribosyl cyclase/cyclic ADP-ribose hydrolase</fullName>
        <ecNumber evidence="1">3.2.2.6</ecNumber>
    </recommendedName>
</protein>
<dbReference type="AlphaFoldDB" id="A0A8K0HNI0"/>
<evidence type="ECO:0000256" key="3">
    <source>
        <dbReference type="ARBA" id="ARBA00022737"/>
    </source>
</evidence>
<dbReference type="GO" id="GO:0006952">
    <property type="term" value="P:defense response"/>
    <property type="evidence" value="ECO:0007669"/>
    <property type="project" value="InterPro"/>
</dbReference>
<dbReference type="Gene3D" id="3.80.10.10">
    <property type="entry name" value="Ribonuclease Inhibitor"/>
    <property type="match status" value="2"/>
</dbReference>
<dbReference type="SUPFAM" id="SSF52540">
    <property type="entry name" value="P-loop containing nucleoside triphosphate hydrolases"/>
    <property type="match status" value="1"/>
</dbReference>
<dbReference type="InterPro" id="IPR032675">
    <property type="entry name" value="LRR_dom_sf"/>
</dbReference>
<keyword evidence="8" id="KW-1133">Transmembrane helix</keyword>
<evidence type="ECO:0000256" key="8">
    <source>
        <dbReference type="SAM" id="Phobius"/>
    </source>
</evidence>
<feature type="region of interest" description="Disordered" evidence="7">
    <location>
        <begin position="49"/>
        <end position="71"/>
    </location>
</feature>
<dbReference type="Pfam" id="PF01582">
    <property type="entry name" value="TIR"/>
    <property type="match status" value="1"/>
</dbReference>
<dbReference type="SMART" id="SM00369">
    <property type="entry name" value="LRR_TYP"/>
    <property type="match status" value="4"/>
</dbReference>
<dbReference type="InterPro" id="IPR035897">
    <property type="entry name" value="Toll_tir_struct_dom_sf"/>
</dbReference>
<organism evidence="10 11">
    <name type="scientific">Rhamnella rubrinervis</name>
    <dbReference type="NCBI Taxonomy" id="2594499"/>
    <lineage>
        <taxon>Eukaryota</taxon>
        <taxon>Viridiplantae</taxon>
        <taxon>Streptophyta</taxon>
        <taxon>Embryophyta</taxon>
        <taxon>Tracheophyta</taxon>
        <taxon>Spermatophyta</taxon>
        <taxon>Magnoliopsida</taxon>
        <taxon>eudicotyledons</taxon>
        <taxon>Gunneridae</taxon>
        <taxon>Pentapetalae</taxon>
        <taxon>rosids</taxon>
        <taxon>fabids</taxon>
        <taxon>Rosales</taxon>
        <taxon>Rhamnaceae</taxon>
        <taxon>rhamnoid group</taxon>
        <taxon>Rhamneae</taxon>
        <taxon>Rhamnella</taxon>
    </lineage>
</organism>
<dbReference type="SUPFAM" id="SSF52058">
    <property type="entry name" value="L domain-like"/>
    <property type="match status" value="1"/>
</dbReference>
<dbReference type="EC" id="3.2.2.6" evidence="1"/>
<dbReference type="Gene3D" id="3.40.50.300">
    <property type="entry name" value="P-loop containing nucleotide triphosphate hydrolases"/>
    <property type="match status" value="1"/>
</dbReference>
<accession>A0A8K0HNI0</accession>
<keyword evidence="3" id="KW-0677">Repeat</keyword>
<dbReference type="FunFam" id="3.40.50.10140:FF:000007">
    <property type="entry name" value="Disease resistance protein (TIR-NBS-LRR class)"/>
    <property type="match status" value="1"/>
</dbReference>
<evidence type="ECO:0000256" key="1">
    <source>
        <dbReference type="ARBA" id="ARBA00011982"/>
    </source>
</evidence>
<sequence length="1111" mass="127706">MKAITYIGVTSIFYILYKYISDGAFMYIGAISILYILYKYISDGTRRREPRRTETLHPPDASSPSSSNPQDNYDVFLSFRGETGKTFTSHLYKALDQKGIFTFLDVIRLERGEDISPGLDKAIEGSRCAVVILSGNYASSHWCMDELVQILKCRNDSKIKQIVLPIFYHVNPDDILKEKGRIWKGFQSLKKEFRDNEEEVKSWRDALIQLANIAGHHLHDGTNEATFIEDFIRVVSSKLLDTALLNISKDIVGMDSRLEKLELCVSRSAFGDVRFIGICGMGGIGKTTLARAYFEHFSYQFEARSFLANVREVCEKEHDGLVRLQKQLLTDILKGEHTISDVNQGINMIRRRLCRKKVLVILDDVDQLNQLEGLAEKNNWFGYGSRIIMTTRNESLVTSMYEEEEYMIHKVDELKYSEALQLFSLKAFKSDCPPEDYRELSEKVMEYADGLPLALVVLGSFLRRKSINEWKSALDRLKEYPKKEIMKSLQLSFDGLEETEKNIFLDIACFFNGHTKDYIMDVMDSCGFFPEIGIRSLVDKSLLHMDHGDGLRMHDLLEEMGKEIVREKSRNEPGRRSRIWLWDDFYHVMNNDTGTEEVEAIVCYHLTPVHLGGFSNMKKLRLLIIDTITDLSCPDIEYLSNELRFFRWNGFPFNYFPPSFQPLRLVALELPYSEIKQLWNNSIKPLNKLKSIDMTYSYNIRKLEGFSLFPNLKELILFGCEFLEEIDPSITVLKRLTLLSLDRCEGLKSLPTSMGGLKSLKVLKLRDCQSLGNLPEDLGCLNNLEKLDVRGSGIREIPCSIGDLKALKSLKCCGIFFRSHEWKNILNTIVGNGLSSTGLYRLEKLNLSNCGLGDGAFPDDFGCLVSLKYLYLSFNHFSFLPARFNRLSKLRDLDLSGCRNLTSLGPELPDSLEMVKVDDCRQLHTFLDPLSQCNLRCSKLFCMNCFDLVKRQGSKRTAITSLGRYLQNPPSPTKRFDIVLPGDEIPSWFNHQDRGSSSISLPLHPNWCDKKWMGFALSVCFSPKLELSPYLSWQINVNQEDWGHGDVVIGIYVTKVIKQRRRILLRRAPHSIVQAYLLYAQQRRQWASRTRLQIFMIIELRLALQKQMNLL</sequence>
<dbReference type="OrthoDB" id="1901675at2759"/>
<dbReference type="Gene3D" id="3.40.50.10140">
    <property type="entry name" value="Toll/interleukin-1 receptor homology (TIR) domain"/>
    <property type="match status" value="1"/>
</dbReference>
<reference evidence="10" key="1">
    <citation type="submission" date="2020-03" db="EMBL/GenBank/DDBJ databases">
        <title>A high-quality chromosome-level genome assembly of a woody plant with both climbing and erect habits, Rhamnella rubrinervis.</title>
        <authorList>
            <person name="Lu Z."/>
            <person name="Yang Y."/>
            <person name="Zhu X."/>
            <person name="Sun Y."/>
        </authorList>
    </citation>
    <scope>NUCLEOTIDE SEQUENCE</scope>
    <source>
        <strain evidence="10">BYM</strain>
        <tissue evidence="10">Leaf</tissue>
    </source>
</reference>
<comment type="caution">
    <text evidence="10">The sequence shown here is derived from an EMBL/GenBank/DDBJ whole genome shotgun (WGS) entry which is preliminary data.</text>
</comment>
<gene>
    <name evidence="10" type="ORF">FNV43_RR00817</name>
</gene>
<keyword evidence="8" id="KW-0812">Transmembrane</keyword>
<feature type="domain" description="TIR" evidence="9">
    <location>
        <begin position="71"/>
        <end position="239"/>
    </location>
</feature>
<dbReference type="InterPro" id="IPR002182">
    <property type="entry name" value="NB-ARC"/>
</dbReference>
<dbReference type="EMBL" id="VOIH02000001">
    <property type="protein sequence ID" value="KAF3456167.1"/>
    <property type="molecule type" value="Genomic_DNA"/>
</dbReference>
<keyword evidence="4" id="KW-0378">Hydrolase</keyword>
<dbReference type="InterPro" id="IPR003591">
    <property type="entry name" value="Leu-rich_rpt_typical-subtyp"/>
</dbReference>
<dbReference type="InterPro" id="IPR027417">
    <property type="entry name" value="P-loop_NTPase"/>
</dbReference>
<keyword evidence="8" id="KW-0472">Membrane</keyword>
<comment type="catalytic activity">
    <reaction evidence="6">
        <text>NAD(+) + H2O = ADP-D-ribose + nicotinamide + H(+)</text>
        <dbReference type="Rhea" id="RHEA:16301"/>
        <dbReference type="ChEBI" id="CHEBI:15377"/>
        <dbReference type="ChEBI" id="CHEBI:15378"/>
        <dbReference type="ChEBI" id="CHEBI:17154"/>
        <dbReference type="ChEBI" id="CHEBI:57540"/>
        <dbReference type="ChEBI" id="CHEBI:57967"/>
        <dbReference type="EC" id="3.2.2.6"/>
    </reaction>
    <physiologicalReaction direction="left-to-right" evidence="6">
        <dbReference type="Rhea" id="RHEA:16302"/>
    </physiologicalReaction>
</comment>
<dbReference type="SUPFAM" id="SSF52200">
    <property type="entry name" value="Toll/Interleukin receptor TIR domain"/>
    <property type="match status" value="1"/>
</dbReference>
<dbReference type="Proteomes" id="UP000796880">
    <property type="component" value="Unassembled WGS sequence"/>
</dbReference>
<evidence type="ECO:0000259" key="9">
    <source>
        <dbReference type="PROSITE" id="PS50104"/>
    </source>
</evidence>
<keyword evidence="2" id="KW-0433">Leucine-rich repeat</keyword>
<dbReference type="Pfam" id="PF20160">
    <property type="entry name" value="C-JID"/>
    <property type="match status" value="1"/>
</dbReference>
<dbReference type="PANTHER" id="PTHR11017">
    <property type="entry name" value="LEUCINE-RICH REPEAT-CONTAINING PROTEIN"/>
    <property type="match status" value="1"/>
</dbReference>
<dbReference type="InterPro" id="IPR045344">
    <property type="entry name" value="C-JID"/>
</dbReference>
<dbReference type="GO" id="GO:0043531">
    <property type="term" value="F:ADP binding"/>
    <property type="evidence" value="ECO:0007669"/>
    <property type="project" value="InterPro"/>
</dbReference>
<dbReference type="InterPro" id="IPR001611">
    <property type="entry name" value="Leu-rich_rpt"/>
</dbReference>
<dbReference type="GO" id="GO:0061809">
    <property type="term" value="F:NAD+ nucleosidase activity, cyclic ADP-ribose generating"/>
    <property type="evidence" value="ECO:0007669"/>
    <property type="project" value="UniProtKB-EC"/>
</dbReference>
<dbReference type="PROSITE" id="PS50104">
    <property type="entry name" value="TIR"/>
    <property type="match status" value="1"/>
</dbReference>
<evidence type="ECO:0000256" key="4">
    <source>
        <dbReference type="ARBA" id="ARBA00022801"/>
    </source>
</evidence>
<evidence type="ECO:0000256" key="7">
    <source>
        <dbReference type="SAM" id="MobiDB-lite"/>
    </source>
</evidence>
<dbReference type="Pfam" id="PF00560">
    <property type="entry name" value="LRR_1"/>
    <property type="match status" value="1"/>
</dbReference>
<dbReference type="PRINTS" id="PR00364">
    <property type="entry name" value="DISEASERSIST"/>
</dbReference>
<dbReference type="GO" id="GO:0007165">
    <property type="term" value="P:signal transduction"/>
    <property type="evidence" value="ECO:0007669"/>
    <property type="project" value="InterPro"/>
</dbReference>
<name>A0A8K0HNI0_9ROSA</name>
<evidence type="ECO:0000256" key="6">
    <source>
        <dbReference type="ARBA" id="ARBA00047304"/>
    </source>
</evidence>
<dbReference type="Pfam" id="PF23282">
    <property type="entry name" value="WHD_ROQ1"/>
    <property type="match status" value="1"/>
</dbReference>
<dbReference type="InterPro" id="IPR000157">
    <property type="entry name" value="TIR_dom"/>
</dbReference>
<feature type="compositionally biased region" description="Low complexity" evidence="7">
    <location>
        <begin position="58"/>
        <end position="69"/>
    </location>
</feature>
<dbReference type="InterPro" id="IPR058192">
    <property type="entry name" value="WHD_ROQ1-like"/>
</dbReference>
<proteinExistence type="predicted"/>
<evidence type="ECO:0000256" key="5">
    <source>
        <dbReference type="ARBA" id="ARBA00023027"/>
    </source>
</evidence>
<evidence type="ECO:0000313" key="10">
    <source>
        <dbReference type="EMBL" id="KAF3456167.1"/>
    </source>
</evidence>
<keyword evidence="5" id="KW-0520">NAD</keyword>
<evidence type="ECO:0000256" key="2">
    <source>
        <dbReference type="ARBA" id="ARBA00022614"/>
    </source>
</evidence>
<dbReference type="SMART" id="SM00255">
    <property type="entry name" value="TIR"/>
    <property type="match status" value="1"/>
</dbReference>
<dbReference type="Pfam" id="PF00931">
    <property type="entry name" value="NB-ARC"/>
    <property type="match status" value="1"/>
</dbReference>
<dbReference type="PANTHER" id="PTHR11017:SF527">
    <property type="entry name" value="TMV RESISTANCE PROTEIN N-LIKE"/>
    <property type="match status" value="1"/>
</dbReference>